<feature type="coiled-coil region" evidence="10">
    <location>
        <begin position="845"/>
        <end position="879"/>
    </location>
</feature>
<evidence type="ECO:0000256" key="9">
    <source>
        <dbReference type="ARBA" id="ARBA00023242"/>
    </source>
</evidence>
<feature type="domain" description="RecF/RecN/SMC N-terminal" evidence="12">
    <location>
        <begin position="94"/>
        <end position="1090"/>
    </location>
</feature>
<accession>A0AA38VZG0</accession>
<keyword evidence="5" id="KW-0158">Chromosome</keyword>
<feature type="compositionally biased region" description="Polar residues" evidence="11">
    <location>
        <begin position="20"/>
        <end position="34"/>
    </location>
</feature>
<keyword evidence="14" id="KW-1185">Reference proteome</keyword>
<feature type="compositionally biased region" description="Acidic residues" evidence="11">
    <location>
        <begin position="55"/>
        <end position="65"/>
    </location>
</feature>
<gene>
    <name evidence="13" type="ORF">NKR19_g2101</name>
</gene>
<dbReference type="GO" id="GO:0003697">
    <property type="term" value="F:single-stranded DNA binding"/>
    <property type="evidence" value="ECO:0007669"/>
    <property type="project" value="TreeGrafter"/>
</dbReference>
<dbReference type="InterPro" id="IPR003395">
    <property type="entry name" value="RecF/RecN/SMC_N"/>
</dbReference>
<evidence type="ECO:0000256" key="7">
    <source>
        <dbReference type="ARBA" id="ARBA00022840"/>
    </source>
</evidence>
<keyword evidence="7" id="KW-0067">ATP-binding</keyword>
<dbReference type="PANTHER" id="PTHR45916">
    <property type="entry name" value="STRUCTURAL MAINTENANCE OF CHROMOSOMES PROTEIN 5"/>
    <property type="match status" value="1"/>
</dbReference>
<evidence type="ECO:0000313" key="14">
    <source>
        <dbReference type="Proteomes" id="UP001174691"/>
    </source>
</evidence>
<evidence type="ECO:0000256" key="11">
    <source>
        <dbReference type="SAM" id="MobiDB-lite"/>
    </source>
</evidence>
<keyword evidence="9" id="KW-0539">Nucleus</keyword>
<dbReference type="PANTHER" id="PTHR45916:SF1">
    <property type="entry name" value="STRUCTURAL MAINTENANCE OF CHROMOSOMES PROTEIN 5"/>
    <property type="match status" value="1"/>
</dbReference>
<dbReference type="GO" id="GO:0005634">
    <property type="term" value="C:nucleus"/>
    <property type="evidence" value="ECO:0007669"/>
    <property type="project" value="UniProtKB-SubCell"/>
</dbReference>
<proteinExistence type="inferred from homology"/>
<comment type="subcellular location">
    <subcellularLocation>
        <location evidence="2">Chromosome</location>
    </subcellularLocation>
    <subcellularLocation>
        <location evidence="1">Nucleus</location>
    </subcellularLocation>
</comment>
<feature type="coiled-coil region" evidence="10">
    <location>
        <begin position="702"/>
        <end position="802"/>
    </location>
</feature>
<evidence type="ECO:0000256" key="3">
    <source>
        <dbReference type="ARBA" id="ARBA00010171"/>
    </source>
</evidence>
<dbReference type="Pfam" id="PF02463">
    <property type="entry name" value="SMC_N"/>
    <property type="match status" value="1"/>
</dbReference>
<dbReference type="InterPro" id="IPR027417">
    <property type="entry name" value="P-loop_NTPase"/>
</dbReference>
<evidence type="ECO:0000256" key="4">
    <source>
        <dbReference type="ARBA" id="ARBA00018687"/>
    </source>
</evidence>
<feature type="coiled-coil region" evidence="10">
    <location>
        <begin position="410"/>
        <end position="467"/>
    </location>
</feature>
<dbReference type="FunFam" id="3.40.50.300:FF:001301">
    <property type="entry name" value="Structural maintenance of chromosomes 5"/>
    <property type="match status" value="1"/>
</dbReference>
<evidence type="ECO:0000256" key="10">
    <source>
        <dbReference type="SAM" id="Coils"/>
    </source>
</evidence>
<dbReference type="GO" id="GO:0000724">
    <property type="term" value="P:double-strand break repair via homologous recombination"/>
    <property type="evidence" value="ECO:0007669"/>
    <property type="project" value="TreeGrafter"/>
</dbReference>
<dbReference type="GO" id="GO:0030915">
    <property type="term" value="C:Smc5-Smc6 complex"/>
    <property type="evidence" value="ECO:0007669"/>
    <property type="project" value="TreeGrafter"/>
</dbReference>
<dbReference type="Gene3D" id="1.10.287.1490">
    <property type="match status" value="1"/>
</dbReference>
<keyword evidence="6" id="KW-0547">Nucleotide-binding</keyword>
<reference evidence="13" key="1">
    <citation type="submission" date="2022-07" db="EMBL/GenBank/DDBJ databases">
        <title>Fungi with potential for degradation of polypropylene.</title>
        <authorList>
            <person name="Gostincar C."/>
        </authorList>
    </citation>
    <scope>NUCLEOTIDE SEQUENCE</scope>
    <source>
        <strain evidence="13">EXF-13287</strain>
    </source>
</reference>
<dbReference type="GO" id="GO:0005524">
    <property type="term" value="F:ATP binding"/>
    <property type="evidence" value="ECO:0007669"/>
    <property type="project" value="UniProtKB-KW"/>
</dbReference>
<dbReference type="Proteomes" id="UP001174691">
    <property type="component" value="Unassembled WGS sequence"/>
</dbReference>
<comment type="caution">
    <text evidence="13">The sequence shown here is derived from an EMBL/GenBank/DDBJ whole genome shotgun (WGS) entry which is preliminary data.</text>
</comment>
<evidence type="ECO:0000256" key="6">
    <source>
        <dbReference type="ARBA" id="ARBA00022741"/>
    </source>
</evidence>
<organism evidence="13 14">
    <name type="scientific">Coniochaeta hoffmannii</name>
    <dbReference type="NCBI Taxonomy" id="91930"/>
    <lineage>
        <taxon>Eukaryota</taxon>
        <taxon>Fungi</taxon>
        <taxon>Dikarya</taxon>
        <taxon>Ascomycota</taxon>
        <taxon>Pezizomycotina</taxon>
        <taxon>Sordariomycetes</taxon>
        <taxon>Sordariomycetidae</taxon>
        <taxon>Coniochaetales</taxon>
        <taxon>Coniochaetaceae</taxon>
        <taxon>Coniochaeta</taxon>
    </lineage>
</organism>
<dbReference type="SUPFAM" id="SSF52540">
    <property type="entry name" value="P-loop containing nucleoside triphosphate hydrolases"/>
    <property type="match status" value="1"/>
</dbReference>
<keyword evidence="8 10" id="KW-0175">Coiled coil</keyword>
<dbReference type="EMBL" id="JANBVN010000020">
    <property type="protein sequence ID" value="KAJ9161630.1"/>
    <property type="molecule type" value="Genomic_DNA"/>
</dbReference>
<feature type="coiled-coil region" evidence="10">
    <location>
        <begin position="926"/>
        <end position="963"/>
    </location>
</feature>
<sequence length="1153" mass="131554">MVNKRSRAQTRDDDDDDDQQSTGEDGSCQQSASPGASKRARRRTVNGANGHMQDEDAEGDKDDEVMDGRPSGGSSRRRANNHTEDDDGYKPGAIRRVKLQNFVTYEHAEFLPGPSLNMVLGPNGTGKSSLVCAICLGLGYPSKVLGRASAFGEFVKHGKNKAIIEVELQKPPEHTENHVVTLRINREDNSRKFWINRKEATLKQVQKLNQDLRIQIDNLCQFLPQDKVAEFAGLSPVELLAKTLQAAAPPEMIEWQNELKELYGKQKEFQASHNDDAAQLARLENRQVSLQADVERLRERQRIAEDIRKLKDIQIVLEYNESREQYNVLKRELKDLEKKKRRLERNFAPALEGVHAKEAYKNQIHVVLDTRKRTLKAAEDEAEAMVGKSDAVLSKVQKIRIELDGNEKALLAKRKEVADTKRKITNLRAQYNTKPKEFNAAEWNTQIREQEHQARDVEAETREVREQARIVKIAVKEKANAGRRLRDKLESLDSEEGRLRSQLERTFPDGAKGLDWLEQNKDKFEKEVFGPPMLTCSMKDDRYRDLVQAVLQKDDFLCFVAQTAKDHKTLSHHLFKELGLSVSIRSSLVPYSHYHNPLSREQLKSLGLDGWATDYIDGPEPVLAMLCGERRLHAAAVALNDMTDEVLQRLQQVDSISNFVAGKTSYRVTRRREYGAHATSTRLRTVQPAQFWTDQPVDTGEKMELKRQIEQAKLEYSESRARFEEAETNLKSLDAKKGEILEKLAELRRAKGELQREFTLWQALPDKIKTLENTLAGKVQEISELKKQRDSLGRELDKAVLQQAQAALAHKEAVAAIRSAYQAVLEAQVRYIEAQSDYESLKGHHSEMKAQLDRCATDIAQLTQKEQAAKAKAARARDAVHEIVHTWDADDLRAASEGKTVEAIAADIQTQELRLGGIEALNPHALQEYDRRAAEIDKLRREKEQREAEASTLTREIKELRDKWEPGVDRLVSRINRAFSHNFEQINCAGEVDVHKDEDDFERWAIEIKVRFREGETLQILDQHRQSGGERAVSTIFYLMSLQAMAQAPFRVVDEINQGMDPRNERMVHERMVEIACREHTSQYFLITPKLLTGLRYDERMKVHVIASGEHVPSYDERKKEGVEQLDFRMCAEIQRRAAAKYPTPEPIDVGGG</sequence>
<evidence type="ECO:0000259" key="12">
    <source>
        <dbReference type="Pfam" id="PF02463"/>
    </source>
</evidence>
<evidence type="ECO:0000256" key="8">
    <source>
        <dbReference type="ARBA" id="ARBA00023054"/>
    </source>
</evidence>
<evidence type="ECO:0000313" key="13">
    <source>
        <dbReference type="EMBL" id="KAJ9161630.1"/>
    </source>
</evidence>
<evidence type="ECO:0000256" key="1">
    <source>
        <dbReference type="ARBA" id="ARBA00004123"/>
    </source>
</evidence>
<evidence type="ECO:0000256" key="2">
    <source>
        <dbReference type="ARBA" id="ARBA00004286"/>
    </source>
</evidence>
<dbReference type="Gene3D" id="3.40.50.300">
    <property type="entry name" value="P-loop containing nucleotide triphosphate hydrolases"/>
    <property type="match status" value="2"/>
</dbReference>
<feature type="region of interest" description="Disordered" evidence="11">
    <location>
        <begin position="1"/>
        <end position="92"/>
    </location>
</feature>
<feature type="coiled-coil region" evidence="10">
    <location>
        <begin position="280"/>
        <end position="346"/>
    </location>
</feature>
<dbReference type="AlphaFoldDB" id="A0AA38VZG0"/>
<name>A0AA38VZG0_9PEZI</name>
<protein>
    <recommendedName>
        <fullName evidence="4">Structural maintenance of chromosomes protein 5</fullName>
    </recommendedName>
</protein>
<comment type="similarity">
    <text evidence="3">Belongs to the SMC family. SMC5 subfamily.</text>
</comment>
<evidence type="ECO:0000256" key="5">
    <source>
        <dbReference type="ARBA" id="ARBA00022454"/>
    </source>
</evidence>